<reference evidence="4 5" key="1">
    <citation type="submission" date="2021-03" db="EMBL/GenBank/DDBJ databases">
        <title>Metabolic Capacity of the Antarctic Cyanobacterium Phormidium pseudopriestleyi that Sustains Oxygenic Photosynthesis in the Presence of Hydrogen Sulfide.</title>
        <authorList>
            <person name="Lumian J.E."/>
            <person name="Jungblut A.D."/>
            <person name="Dillon M.L."/>
            <person name="Hawes I."/>
            <person name="Doran P.T."/>
            <person name="Mackey T.J."/>
            <person name="Dick G.J."/>
            <person name="Grettenberger C.L."/>
            <person name="Sumner D.Y."/>
        </authorList>
    </citation>
    <scope>NUCLEOTIDE SEQUENCE [LARGE SCALE GENOMIC DNA]</scope>
    <source>
        <strain evidence="4 5">FRX01</strain>
    </source>
</reference>
<feature type="domain" description="Protein kinase" evidence="3">
    <location>
        <begin position="157"/>
        <end position="464"/>
    </location>
</feature>
<keyword evidence="2" id="KW-0472">Membrane</keyword>
<accession>A0ABS3FPW4</accession>
<keyword evidence="5" id="KW-1185">Reference proteome</keyword>
<keyword evidence="2" id="KW-0812">Transmembrane</keyword>
<dbReference type="SMART" id="SM00220">
    <property type="entry name" value="S_TKc"/>
    <property type="match status" value="1"/>
</dbReference>
<dbReference type="Gene3D" id="1.10.510.10">
    <property type="entry name" value="Transferase(Phosphotransferase) domain 1"/>
    <property type="match status" value="1"/>
</dbReference>
<dbReference type="InterPro" id="IPR000719">
    <property type="entry name" value="Prot_kinase_dom"/>
</dbReference>
<dbReference type="Pfam" id="PF12849">
    <property type="entry name" value="PBP_like_2"/>
    <property type="match status" value="1"/>
</dbReference>
<evidence type="ECO:0000256" key="1">
    <source>
        <dbReference type="ARBA" id="ARBA00022729"/>
    </source>
</evidence>
<dbReference type="PROSITE" id="PS50011">
    <property type="entry name" value="PROTEIN_KINASE_DOM"/>
    <property type="match status" value="1"/>
</dbReference>
<name>A0ABS3FPW4_9CYAN</name>
<keyword evidence="2" id="KW-1133">Transmembrane helix</keyword>
<gene>
    <name evidence="4" type="ORF">J0895_07855</name>
</gene>
<dbReference type="Proteomes" id="UP000664844">
    <property type="component" value="Unassembled WGS sequence"/>
</dbReference>
<dbReference type="SUPFAM" id="SSF53850">
    <property type="entry name" value="Periplasmic binding protein-like II"/>
    <property type="match status" value="1"/>
</dbReference>
<evidence type="ECO:0000313" key="4">
    <source>
        <dbReference type="EMBL" id="MBO0349014.1"/>
    </source>
</evidence>
<sequence length="833" mass="94326">MSKEIGKKLAQEAGSREISRIIMRGSSMQMGLKNRLFRFVPARFQWVIPFVQQNLKIQPPKLSEFKFKLPGGFRKNQDVTKQSQQLAPDIEIGTLPEFFQTVQPLYLKYDCPRGNPLSCEVAQQTLEAKPQAKYCRQCGFPVPLAPETKIRGDHGTYQIERLLRHRGMGRLYEAIQLSDRQPVIIKEYVLPKRYFNSEEIRQRKDLFRLVGGINLADGRIQDQRVISPWEAVAPLREERCYLVTKGQIDAFPTLSSYLLETGAFTSPQIRQVLDQVLQSLEFLHEQKFRLRSGALKQGIIHGNLSLDSLIFVPNTQGFFVYLCDLALWENFGQPLLSDSTSSFPGQDLKALGYIAFYLLVGRTFNPQTEQELDPRVEEDWPLGVHPLLKDFILNLIGLGTQRFETAEVARQTLLKLSGEWWIGDGSVIPEGIPIAVIIETVEKKRRQRTRLLAFLLATLGLILLALLIWWAMVTRQQKAMAKDPVCCIDKVAGIPLGNFTYTASVNGTWSYLLQQPNLIAPGRTLEQDLQQRLQPEDPSEPPKYTFRYLPEPTSTEAIAKVLSGETDFAITNLANARTAYDNLIHTQIGYREFAYDGIVIFVPFSYSRRENGLPQRLNGSITFDQLRQLYTGKITNWQELGGPNLPVKLYIPNEEEALRIFEQRVLKDERAIADFHNLLEAPISANTLVRIPATITPLSTFAMLRTVIRDFEDRNIGSIGFATLSKVFGQCSVYPLALSEGNQPPVSPLVRNLDNQPISPLTDLCNNKGSYSPNVTAFSQNHYPLAYPLAVIYPRDNRLPSVGEKFAEILTTLEVQTLLDRAGLIPIYRQSPP</sequence>
<evidence type="ECO:0000313" key="5">
    <source>
        <dbReference type="Proteomes" id="UP000664844"/>
    </source>
</evidence>
<protein>
    <submittedName>
        <fullName evidence="4">Substrate-binding domain-containing protein</fullName>
    </submittedName>
</protein>
<dbReference type="EMBL" id="JAFLQW010000219">
    <property type="protein sequence ID" value="MBO0349014.1"/>
    <property type="molecule type" value="Genomic_DNA"/>
</dbReference>
<dbReference type="PANTHER" id="PTHR30570:SF1">
    <property type="entry name" value="PHOSPHATE-BINDING PROTEIN PSTS"/>
    <property type="match status" value="1"/>
</dbReference>
<dbReference type="SUPFAM" id="SSF56112">
    <property type="entry name" value="Protein kinase-like (PK-like)"/>
    <property type="match status" value="1"/>
</dbReference>
<keyword evidence="1" id="KW-0732">Signal</keyword>
<evidence type="ECO:0000256" key="2">
    <source>
        <dbReference type="SAM" id="Phobius"/>
    </source>
</evidence>
<feature type="transmembrane region" description="Helical" evidence="2">
    <location>
        <begin position="451"/>
        <end position="472"/>
    </location>
</feature>
<dbReference type="InterPro" id="IPR024370">
    <property type="entry name" value="PBP_domain"/>
</dbReference>
<dbReference type="PANTHER" id="PTHR30570">
    <property type="entry name" value="PERIPLASMIC PHOSPHATE BINDING COMPONENT OF PHOSPHATE ABC TRANSPORTER"/>
    <property type="match status" value="1"/>
</dbReference>
<dbReference type="RefSeq" id="WP_207087549.1">
    <property type="nucleotide sequence ID" value="NZ_JAFLQW010000219.1"/>
</dbReference>
<dbReference type="InterPro" id="IPR050811">
    <property type="entry name" value="Phosphate_ABC_transporter"/>
</dbReference>
<comment type="caution">
    <text evidence="4">The sequence shown here is derived from an EMBL/GenBank/DDBJ whole genome shotgun (WGS) entry which is preliminary data.</text>
</comment>
<dbReference type="Gene3D" id="3.40.190.10">
    <property type="entry name" value="Periplasmic binding protein-like II"/>
    <property type="match status" value="2"/>
</dbReference>
<dbReference type="InterPro" id="IPR011009">
    <property type="entry name" value="Kinase-like_dom_sf"/>
</dbReference>
<organism evidence="4 5">
    <name type="scientific">Phormidium pseudopriestleyi FRX01</name>
    <dbReference type="NCBI Taxonomy" id="1759528"/>
    <lineage>
        <taxon>Bacteria</taxon>
        <taxon>Bacillati</taxon>
        <taxon>Cyanobacteriota</taxon>
        <taxon>Cyanophyceae</taxon>
        <taxon>Oscillatoriophycideae</taxon>
        <taxon>Oscillatoriales</taxon>
        <taxon>Oscillatoriaceae</taxon>
        <taxon>Phormidium</taxon>
    </lineage>
</organism>
<proteinExistence type="predicted"/>
<evidence type="ECO:0000259" key="3">
    <source>
        <dbReference type="PROSITE" id="PS50011"/>
    </source>
</evidence>